<dbReference type="Proteomes" id="UP000011115">
    <property type="component" value="Unassembled WGS sequence"/>
</dbReference>
<dbReference type="Gramene" id="PGSC0003DMT400086112">
    <property type="protein sequence ID" value="PGSC0003DMT400086112"/>
    <property type="gene ID" value="PGSC0003DMG400035683"/>
</dbReference>
<reference evidence="3" key="1">
    <citation type="journal article" date="2011" name="Nature">
        <title>Genome sequence and analysis of the tuber crop potato.</title>
        <authorList>
            <consortium name="The Potato Genome Sequencing Consortium"/>
        </authorList>
    </citation>
    <scope>NUCLEOTIDE SEQUENCE [LARGE SCALE GENOMIC DNA]</scope>
    <source>
        <strain evidence="3">cv. DM1-3 516 R44</strain>
    </source>
</reference>
<name>M1DB06_SOLTU</name>
<evidence type="ECO:0000256" key="1">
    <source>
        <dbReference type="SAM" id="MobiDB-lite"/>
    </source>
</evidence>
<accession>M1DB06</accession>
<feature type="region of interest" description="Disordered" evidence="1">
    <location>
        <begin position="49"/>
        <end position="96"/>
    </location>
</feature>
<organism evidence="2 3">
    <name type="scientific">Solanum tuberosum</name>
    <name type="common">Potato</name>
    <dbReference type="NCBI Taxonomy" id="4113"/>
    <lineage>
        <taxon>Eukaryota</taxon>
        <taxon>Viridiplantae</taxon>
        <taxon>Streptophyta</taxon>
        <taxon>Embryophyta</taxon>
        <taxon>Tracheophyta</taxon>
        <taxon>Spermatophyta</taxon>
        <taxon>Magnoliopsida</taxon>
        <taxon>eudicotyledons</taxon>
        <taxon>Gunneridae</taxon>
        <taxon>Pentapetalae</taxon>
        <taxon>asterids</taxon>
        <taxon>lamiids</taxon>
        <taxon>Solanales</taxon>
        <taxon>Solanaceae</taxon>
        <taxon>Solanoideae</taxon>
        <taxon>Solaneae</taxon>
        <taxon>Solanum</taxon>
    </lineage>
</organism>
<reference evidence="2" key="2">
    <citation type="submission" date="2015-06" db="UniProtKB">
        <authorList>
            <consortium name="EnsemblPlants"/>
        </authorList>
    </citation>
    <scope>IDENTIFICATION</scope>
    <source>
        <strain evidence="2">DM1-3 516 R44</strain>
    </source>
</reference>
<protein>
    <submittedName>
        <fullName evidence="2">Uncharacterized protein</fullName>
    </submittedName>
</protein>
<keyword evidence="3" id="KW-1185">Reference proteome</keyword>
<dbReference type="InParanoid" id="M1DB06"/>
<sequence>MLVKSEFAYNSKKQFLGYMSDVHQCLDETTPTTRNTPKVIPKEVELEPLGEDEWDGNKMHQSADETTPTKKNILGLIPEEIELDNMEDERNGNKMH</sequence>
<dbReference type="AlphaFoldDB" id="M1DB06"/>
<proteinExistence type="predicted"/>
<dbReference type="EnsemblPlants" id="PGSC0003DMT400086112">
    <property type="protein sequence ID" value="PGSC0003DMT400086112"/>
    <property type="gene ID" value="PGSC0003DMG400035683"/>
</dbReference>
<dbReference type="HOGENOM" id="CLU_2363723_0_0_1"/>
<evidence type="ECO:0000313" key="3">
    <source>
        <dbReference type="Proteomes" id="UP000011115"/>
    </source>
</evidence>
<evidence type="ECO:0000313" key="2">
    <source>
        <dbReference type="EnsemblPlants" id="PGSC0003DMT400086112"/>
    </source>
</evidence>
<dbReference type="PaxDb" id="4113-PGSC0003DMT400086112"/>